<reference evidence="2 3" key="1">
    <citation type="submission" date="2024-04" db="EMBL/GenBank/DDBJ databases">
        <title>Phyllosticta paracitricarpa is synonymous to the EU quarantine fungus P. citricarpa based on phylogenomic analyses.</title>
        <authorList>
            <consortium name="Lawrence Berkeley National Laboratory"/>
            <person name="Van Ingen-Buijs V.A."/>
            <person name="Van Westerhoven A.C."/>
            <person name="Haridas S."/>
            <person name="Skiadas P."/>
            <person name="Martin F."/>
            <person name="Groenewald J.Z."/>
            <person name="Crous P.W."/>
            <person name="Seidl M.F."/>
        </authorList>
    </citation>
    <scope>NUCLEOTIDE SEQUENCE [LARGE SCALE GENOMIC DNA]</scope>
    <source>
        <strain evidence="2 3">CBS 123374</strain>
    </source>
</reference>
<evidence type="ECO:0000313" key="3">
    <source>
        <dbReference type="Proteomes" id="UP001492380"/>
    </source>
</evidence>
<feature type="compositionally biased region" description="Polar residues" evidence="1">
    <location>
        <begin position="128"/>
        <end position="139"/>
    </location>
</feature>
<protein>
    <submittedName>
        <fullName evidence="2">Uncharacterized protein</fullName>
    </submittedName>
</protein>
<feature type="compositionally biased region" description="Acidic residues" evidence="1">
    <location>
        <begin position="331"/>
        <end position="344"/>
    </location>
</feature>
<feature type="compositionally biased region" description="Polar residues" evidence="1">
    <location>
        <begin position="97"/>
        <end position="106"/>
    </location>
</feature>
<organism evidence="2 3">
    <name type="scientific">Phyllosticta capitalensis</name>
    <dbReference type="NCBI Taxonomy" id="121624"/>
    <lineage>
        <taxon>Eukaryota</taxon>
        <taxon>Fungi</taxon>
        <taxon>Dikarya</taxon>
        <taxon>Ascomycota</taxon>
        <taxon>Pezizomycotina</taxon>
        <taxon>Dothideomycetes</taxon>
        <taxon>Dothideomycetes incertae sedis</taxon>
        <taxon>Botryosphaeriales</taxon>
        <taxon>Phyllostictaceae</taxon>
        <taxon>Phyllosticta</taxon>
    </lineage>
</organism>
<gene>
    <name evidence="2" type="ORF">HDK90DRAFT_90170</name>
</gene>
<feature type="region of interest" description="Disordered" evidence="1">
    <location>
        <begin position="167"/>
        <end position="259"/>
    </location>
</feature>
<feature type="region of interest" description="Disordered" evidence="1">
    <location>
        <begin position="277"/>
        <end position="296"/>
    </location>
</feature>
<feature type="region of interest" description="Disordered" evidence="1">
    <location>
        <begin position="375"/>
        <end position="397"/>
    </location>
</feature>
<sequence>MAFSAVEPPRSASRTPTSPSRRSFPNLHHLSLAPLSDNFSNQALGTHDTAMDQVTTSYIQPKTAPSTPGILSRSPSRHRSHLNVRYVDATSYFPDNTRSTNTNMTKAKSDVHLDTNVPASGRHHSRSKSSTFALSSRKPTTPKHNQHREATDDGWLYRAGLAIASETRESKGQSWLSRRESSTSLVQQADSDDENTNGNNMGGAGGMRSGLHSRTQSAMFADDEFSPVTPRFGSRQHSRRGSRVAGMGMTPLGSRTPIGALSRRSSADYLDDGHDDFDDTVPMEPDFVDDEGSSIAEDDEEVARLARERGFGLGGWMDKLMGWTLFSVDEDGEETTDDESDDLTAGDNNGDEVQRRREMEVKRRRDEWARIEAASRAAQEKKLEDLPEPRDSEGGWQDAAWLLSVATKVLL</sequence>
<feature type="region of interest" description="Disordered" evidence="1">
    <location>
        <begin position="331"/>
        <end position="359"/>
    </location>
</feature>
<comment type="caution">
    <text evidence="2">The sequence shown here is derived from an EMBL/GenBank/DDBJ whole genome shotgun (WGS) entry which is preliminary data.</text>
</comment>
<accession>A0ABR1YBP5</accession>
<feature type="compositionally biased region" description="Basic and acidic residues" evidence="1">
    <location>
        <begin position="167"/>
        <end position="181"/>
    </location>
</feature>
<dbReference type="Pfam" id="PF13136">
    <property type="entry name" value="DUF3984"/>
    <property type="match status" value="2"/>
</dbReference>
<feature type="compositionally biased region" description="Low complexity" evidence="1">
    <location>
        <begin position="8"/>
        <end position="23"/>
    </location>
</feature>
<dbReference type="Proteomes" id="UP001492380">
    <property type="component" value="Unassembled WGS sequence"/>
</dbReference>
<feature type="region of interest" description="Disordered" evidence="1">
    <location>
        <begin position="1"/>
        <end position="28"/>
    </location>
</feature>
<feature type="region of interest" description="Disordered" evidence="1">
    <location>
        <begin position="97"/>
        <end position="153"/>
    </location>
</feature>
<feature type="compositionally biased region" description="Basic and acidic residues" evidence="1">
    <location>
        <begin position="378"/>
        <end position="393"/>
    </location>
</feature>
<name>A0ABR1YBP5_9PEZI</name>
<dbReference type="EMBL" id="JBBWRZ010000012">
    <property type="protein sequence ID" value="KAK8224728.1"/>
    <property type="molecule type" value="Genomic_DNA"/>
</dbReference>
<dbReference type="InterPro" id="IPR025040">
    <property type="entry name" value="DUF3984"/>
</dbReference>
<proteinExistence type="predicted"/>
<evidence type="ECO:0000256" key="1">
    <source>
        <dbReference type="SAM" id="MobiDB-lite"/>
    </source>
</evidence>
<keyword evidence="3" id="KW-1185">Reference proteome</keyword>
<evidence type="ECO:0000313" key="2">
    <source>
        <dbReference type="EMBL" id="KAK8224728.1"/>
    </source>
</evidence>